<accession>A0ABR2XX88</accession>
<dbReference type="PANTHER" id="PTHR46172:SF1">
    <property type="entry name" value="DNA POLYMERASE EPSILON SUBUNIT 3"/>
    <property type="match status" value="1"/>
</dbReference>
<evidence type="ECO:0000313" key="8">
    <source>
        <dbReference type="Proteomes" id="UP001465668"/>
    </source>
</evidence>
<evidence type="ECO:0000256" key="3">
    <source>
        <dbReference type="ARBA" id="ARBA00023242"/>
    </source>
</evidence>
<feature type="region of interest" description="Disordered" evidence="6">
    <location>
        <begin position="1"/>
        <end position="72"/>
    </location>
</feature>
<feature type="compositionally biased region" description="Polar residues" evidence="6">
    <location>
        <begin position="261"/>
        <end position="273"/>
    </location>
</feature>
<comment type="caution">
    <text evidence="7">The sequence shown here is derived from an EMBL/GenBank/DDBJ whole genome shotgun (WGS) entry which is preliminary data.</text>
</comment>
<keyword evidence="8" id="KW-1185">Reference proteome</keyword>
<evidence type="ECO:0000256" key="2">
    <source>
        <dbReference type="ARBA" id="ARBA00022705"/>
    </source>
</evidence>
<evidence type="ECO:0000256" key="4">
    <source>
        <dbReference type="ARBA" id="ARBA00039775"/>
    </source>
</evidence>
<evidence type="ECO:0000313" key="7">
    <source>
        <dbReference type="EMBL" id="KAK9778428.1"/>
    </source>
</evidence>
<proteinExistence type="predicted"/>
<dbReference type="PANTHER" id="PTHR46172">
    <property type="entry name" value="DNA POLYMERASE EPSILON SUBUNIT 3"/>
    <property type="match status" value="1"/>
</dbReference>
<feature type="compositionally biased region" description="Acidic residues" evidence="6">
    <location>
        <begin position="274"/>
        <end position="339"/>
    </location>
</feature>
<feature type="compositionally biased region" description="Basic and acidic residues" evidence="6">
    <location>
        <begin position="56"/>
        <end position="72"/>
    </location>
</feature>
<protein>
    <recommendedName>
        <fullName evidence="4">DNA polymerase epsilon subunit D</fullName>
    </recommendedName>
    <alternativeName>
        <fullName evidence="5">DNA polymerase II subunit D</fullName>
    </alternativeName>
</protein>
<dbReference type="EMBL" id="JARVKM010000016">
    <property type="protein sequence ID" value="KAK9778428.1"/>
    <property type="molecule type" value="Genomic_DNA"/>
</dbReference>
<gene>
    <name evidence="7" type="ORF">SCAR479_04830</name>
</gene>
<comment type="subcellular location">
    <subcellularLocation>
        <location evidence="1">Nucleus</location>
    </subcellularLocation>
</comment>
<evidence type="ECO:0000256" key="6">
    <source>
        <dbReference type="SAM" id="MobiDB-lite"/>
    </source>
</evidence>
<dbReference type="Gene3D" id="1.10.20.10">
    <property type="entry name" value="Histone, subunit A"/>
    <property type="match status" value="1"/>
</dbReference>
<keyword evidence="3" id="KW-0539">Nucleus</keyword>
<feature type="compositionally biased region" description="Basic and acidic residues" evidence="6">
    <location>
        <begin position="1"/>
        <end position="12"/>
    </location>
</feature>
<evidence type="ECO:0000256" key="1">
    <source>
        <dbReference type="ARBA" id="ARBA00004123"/>
    </source>
</evidence>
<reference evidence="7 8" key="1">
    <citation type="submission" date="2024-02" db="EMBL/GenBank/DDBJ databases">
        <title>First draft genome assembly of two strains of Seiridium cardinale.</title>
        <authorList>
            <person name="Emiliani G."/>
            <person name="Scali E."/>
        </authorList>
    </citation>
    <scope>NUCLEOTIDE SEQUENCE [LARGE SCALE GENOMIC DNA]</scope>
    <source>
        <strain evidence="7 8">BM-138-000479</strain>
    </source>
</reference>
<feature type="region of interest" description="Disordered" evidence="6">
    <location>
        <begin position="104"/>
        <end position="153"/>
    </location>
</feature>
<feature type="compositionally biased region" description="Polar residues" evidence="6">
    <location>
        <begin position="133"/>
        <end position="149"/>
    </location>
</feature>
<keyword evidence="2" id="KW-0235">DNA replication</keyword>
<dbReference type="InterPro" id="IPR009072">
    <property type="entry name" value="Histone-fold"/>
</dbReference>
<evidence type="ECO:0000256" key="5">
    <source>
        <dbReference type="ARBA" id="ARBA00042096"/>
    </source>
</evidence>
<feature type="region of interest" description="Disordered" evidence="6">
    <location>
        <begin position="204"/>
        <end position="339"/>
    </location>
</feature>
<dbReference type="InterPro" id="IPR051377">
    <property type="entry name" value="DNA_Pol-Epsilon_Subunit"/>
</dbReference>
<dbReference type="Proteomes" id="UP001465668">
    <property type="component" value="Unassembled WGS sequence"/>
</dbReference>
<dbReference type="SUPFAM" id="SSF47113">
    <property type="entry name" value="Histone-fold"/>
    <property type="match status" value="1"/>
</dbReference>
<organism evidence="7 8">
    <name type="scientific">Seiridium cardinale</name>
    <dbReference type="NCBI Taxonomy" id="138064"/>
    <lineage>
        <taxon>Eukaryota</taxon>
        <taxon>Fungi</taxon>
        <taxon>Dikarya</taxon>
        <taxon>Ascomycota</taxon>
        <taxon>Pezizomycotina</taxon>
        <taxon>Sordariomycetes</taxon>
        <taxon>Xylariomycetidae</taxon>
        <taxon>Amphisphaeriales</taxon>
        <taxon>Sporocadaceae</taxon>
        <taxon>Seiridium</taxon>
    </lineage>
</organism>
<sequence length="339" mass="36787">MPRKSDTARRSDASMAKTALAEGEAVAPEPFPTPASADTTAPLESTPVAADASEMDMERTSESAAPSDRKDRDAVAIELTTVSTIGPQSAKVDYYAAGKRSLAAKYPDPSQCHTSYDEGGDGVHKSPGERANISDSNSANERTMNSNKKTIMPPDVFEALDDIEYPEFKDLVQQEFKKFNEVQSSKRNTYRRKVAAAKKGVPYVDTPGLLREPRVPEATGPPGTTFIEDPAAAAGIDTSRSIKKQRMSSTNPANGNADDSAMTSGDADTTQEYQDAESEPDEPIDEDEDEPEDDVEEEEEEEEDEDGGDEDDEMHDALEEREEQDGEDEALDNGEDSDS</sequence>
<name>A0ABR2XX88_9PEZI</name>